<feature type="transmembrane region" description="Helical" evidence="1">
    <location>
        <begin position="12"/>
        <end position="32"/>
    </location>
</feature>
<dbReference type="AlphaFoldDB" id="A0A0F9AV00"/>
<sequence length="128" mass="14189">MTGASLSKGKNMIILIISIIAIAVGISILVWINDDSMLGILLIVFGVFTAITVGALLIFIPIGIKGEIRGYYALEATIENAREIETIENAALQLKIIEMNQWVAYSQYKRERFPSFYPADIEDLVPLK</sequence>
<evidence type="ECO:0000256" key="1">
    <source>
        <dbReference type="SAM" id="Phobius"/>
    </source>
</evidence>
<gene>
    <name evidence="2" type="ORF">LCGC14_2606280</name>
</gene>
<evidence type="ECO:0000313" key="2">
    <source>
        <dbReference type="EMBL" id="KKL05412.1"/>
    </source>
</evidence>
<keyword evidence="1" id="KW-0472">Membrane</keyword>
<protein>
    <submittedName>
        <fullName evidence="2">Uncharacterized protein</fullName>
    </submittedName>
</protein>
<comment type="caution">
    <text evidence="2">The sequence shown here is derived from an EMBL/GenBank/DDBJ whole genome shotgun (WGS) entry which is preliminary data.</text>
</comment>
<name>A0A0F9AV00_9ZZZZ</name>
<keyword evidence="1" id="KW-1133">Transmembrane helix</keyword>
<feature type="transmembrane region" description="Helical" evidence="1">
    <location>
        <begin position="38"/>
        <end position="60"/>
    </location>
</feature>
<proteinExistence type="predicted"/>
<reference evidence="2" key="1">
    <citation type="journal article" date="2015" name="Nature">
        <title>Complex archaea that bridge the gap between prokaryotes and eukaryotes.</title>
        <authorList>
            <person name="Spang A."/>
            <person name="Saw J.H."/>
            <person name="Jorgensen S.L."/>
            <person name="Zaremba-Niedzwiedzka K."/>
            <person name="Martijn J."/>
            <person name="Lind A.E."/>
            <person name="van Eijk R."/>
            <person name="Schleper C."/>
            <person name="Guy L."/>
            <person name="Ettema T.J."/>
        </authorList>
    </citation>
    <scope>NUCLEOTIDE SEQUENCE</scope>
</reference>
<organism evidence="2">
    <name type="scientific">marine sediment metagenome</name>
    <dbReference type="NCBI Taxonomy" id="412755"/>
    <lineage>
        <taxon>unclassified sequences</taxon>
        <taxon>metagenomes</taxon>
        <taxon>ecological metagenomes</taxon>
    </lineage>
</organism>
<keyword evidence="1" id="KW-0812">Transmembrane</keyword>
<accession>A0A0F9AV00</accession>
<dbReference type="EMBL" id="LAZR01044129">
    <property type="protein sequence ID" value="KKL05412.1"/>
    <property type="molecule type" value="Genomic_DNA"/>
</dbReference>